<dbReference type="AlphaFoldDB" id="A0A0G0ND85"/>
<gene>
    <name evidence="2" type="ORF">UT08_C0029G0007</name>
</gene>
<name>A0A0G0ND85_9BACT</name>
<accession>A0A0G0ND85</accession>
<evidence type="ECO:0000256" key="1">
    <source>
        <dbReference type="SAM" id="Phobius"/>
    </source>
</evidence>
<proteinExistence type="predicted"/>
<dbReference type="STRING" id="1618570.UT08_C0029G0007"/>
<keyword evidence="1" id="KW-0472">Membrane</keyword>
<comment type="caution">
    <text evidence="2">The sequence shown here is derived from an EMBL/GenBank/DDBJ whole genome shotgun (WGS) entry which is preliminary data.</text>
</comment>
<dbReference type="EMBL" id="LBVL01000029">
    <property type="protein sequence ID" value="KKQ83859.1"/>
    <property type="molecule type" value="Genomic_DNA"/>
</dbReference>
<keyword evidence="1" id="KW-0812">Transmembrane</keyword>
<reference evidence="2 3" key="1">
    <citation type="journal article" date="2015" name="Nature">
        <title>rRNA introns, odd ribosomes, and small enigmatic genomes across a large radiation of phyla.</title>
        <authorList>
            <person name="Brown C.T."/>
            <person name="Hug L.A."/>
            <person name="Thomas B.C."/>
            <person name="Sharon I."/>
            <person name="Castelle C.J."/>
            <person name="Singh A."/>
            <person name="Wilkins M.J."/>
            <person name="Williams K.H."/>
            <person name="Banfield J.F."/>
        </authorList>
    </citation>
    <scope>NUCLEOTIDE SEQUENCE [LARGE SCALE GENOMIC DNA]</scope>
</reference>
<evidence type="ECO:0000313" key="2">
    <source>
        <dbReference type="EMBL" id="KKQ83859.1"/>
    </source>
</evidence>
<sequence length="63" mass="7154">MIGVVFGVIEDLIAINLASGVETFWDTVAVAFWVAVPFAVFSELVVDHPNFWKKIFRLKEEEL</sequence>
<organism evidence="2 3">
    <name type="scientific">Candidatus Woesebacteria bacterium GW2011_GWB1_38_8</name>
    <dbReference type="NCBI Taxonomy" id="1618570"/>
    <lineage>
        <taxon>Bacteria</taxon>
        <taxon>Candidatus Woeseibacteriota</taxon>
    </lineage>
</organism>
<evidence type="ECO:0000313" key="3">
    <source>
        <dbReference type="Proteomes" id="UP000034081"/>
    </source>
</evidence>
<protein>
    <submittedName>
        <fullName evidence="2">Uncharacterized protein</fullName>
    </submittedName>
</protein>
<keyword evidence="1" id="KW-1133">Transmembrane helix</keyword>
<dbReference type="Proteomes" id="UP000034081">
    <property type="component" value="Unassembled WGS sequence"/>
</dbReference>
<feature type="transmembrane region" description="Helical" evidence="1">
    <location>
        <begin position="27"/>
        <end position="46"/>
    </location>
</feature>